<organism evidence="1 2">
    <name type="scientific">Mycobacterium intracellulare</name>
    <dbReference type="NCBI Taxonomy" id="1767"/>
    <lineage>
        <taxon>Bacteria</taxon>
        <taxon>Bacillati</taxon>
        <taxon>Actinomycetota</taxon>
        <taxon>Actinomycetes</taxon>
        <taxon>Mycobacteriales</taxon>
        <taxon>Mycobacteriaceae</taxon>
        <taxon>Mycobacterium</taxon>
        <taxon>Mycobacterium avium complex (MAC)</taxon>
    </lineage>
</organism>
<geneLocation type="plasmid" evidence="1 2">
    <name>pM018</name>
</geneLocation>
<evidence type="ECO:0000313" key="2">
    <source>
        <dbReference type="Proteomes" id="UP000595205"/>
    </source>
</evidence>
<dbReference type="Proteomes" id="UP000595205">
    <property type="component" value="Plasmid pM018"/>
</dbReference>
<proteinExistence type="predicted"/>
<gene>
    <name evidence="1" type="ORF">MINTM018_52800</name>
</gene>
<dbReference type="AlphaFoldDB" id="A0A7R7MZ81"/>
<name>A0A7R7MZ81_MYCIT</name>
<dbReference type="EMBL" id="AP024256">
    <property type="protein sequence ID" value="BCP02511.1"/>
    <property type="molecule type" value="Genomic_DNA"/>
</dbReference>
<sequence>MVKWIFNQIWPLLEPKLEKLIRDAVDEAVKSISVEVETLPAKIVSNLTAQVPTIGNILKGLF</sequence>
<reference evidence="1 2" key="1">
    <citation type="submission" date="2020-12" db="EMBL/GenBank/DDBJ databases">
        <title>Genome sequence of clinical Mycobacterium intracellulare strains.</title>
        <authorList>
            <person name="Tateishi Y."/>
            <person name="Matsumoto S."/>
            <person name="Fukushima Y."/>
            <person name="Nakajima C."/>
            <person name="Suzuki Y."/>
        </authorList>
    </citation>
    <scope>NUCLEOTIDE SEQUENCE [LARGE SCALE GENOMIC DNA]</scope>
    <source>
        <strain evidence="1 2">M018</strain>
        <plasmid evidence="1 2">pM018</plasmid>
    </source>
</reference>
<accession>A0A7R7MZ81</accession>
<keyword evidence="1" id="KW-0614">Plasmid</keyword>
<evidence type="ECO:0000313" key="1">
    <source>
        <dbReference type="EMBL" id="BCP02511.1"/>
    </source>
</evidence>
<protein>
    <submittedName>
        <fullName evidence="1">Uncharacterized protein</fullName>
    </submittedName>
</protein>
<dbReference type="RefSeq" id="WP_202349113.1">
    <property type="nucleotide sequence ID" value="NZ_AP024256.1"/>
</dbReference>